<proteinExistence type="predicted"/>
<evidence type="ECO:0000313" key="2">
    <source>
        <dbReference type="Proteomes" id="UP001228504"/>
    </source>
</evidence>
<gene>
    <name evidence="1" type="ORF">J2S18_002666</name>
</gene>
<keyword evidence="2" id="KW-1185">Reference proteome</keyword>
<dbReference type="Proteomes" id="UP001228504">
    <property type="component" value="Unassembled WGS sequence"/>
</dbReference>
<accession>A0ABT9UWJ3</accession>
<sequence length="54" mass="6396">MKKERVIELLEFDLAGYRALLSTSKNIFNRKHFKEKIEAFEIAIKLIKDDREVG</sequence>
<dbReference type="RefSeq" id="WP_307487422.1">
    <property type="nucleotide sequence ID" value="NZ_JAUSUF010000012.1"/>
</dbReference>
<protein>
    <submittedName>
        <fullName evidence="1">Uncharacterized protein</fullName>
    </submittedName>
</protein>
<evidence type="ECO:0000313" key="1">
    <source>
        <dbReference type="EMBL" id="MDQ0150696.1"/>
    </source>
</evidence>
<name>A0ABT9UWJ3_9FIRM</name>
<organism evidence="1 2">
    <name type="scientific">Eubacterium multiforme</name>
    <dbReference type="NCBI Taxonomy" id="83339"/>
    <lineage>
        <taxon>Bacteria</taxon>
        <taxon>Bacillati</taxon>
        <taxon>Bacillota</taxon>
        <taxon>Clostridia</taxon>
        <taxon>Eubacteriales</taxon>
        <taxon>Eubacteriaceae</taxon>
        <taxon>Eubacterium</taxon>
    </lineage>
</organism>
<reference evidence="1 2" key="1">
    <citation type="submission" date="2023-07" db="EMBL/GenBank/DDBJ databases">
        <title>Genomic Encyclopedia of Type Strains, Phase IV (KMG-IV): sequencing the most valuable type-strain genomes for metagenomic binning, comparative biology and taxonomic classification.</title>
        <authorList>
            <person name="Goeker M."/>
        </authorList>
    </citation>
    <scope>NUCLEOTIDE SEQUENCE [LARGE SCALE GENOMIC DNA]</scope>
    <source>
        <strain evidence="1 2">DSM 20694</strain>
    </source>
</reference>
<comment type="caution">
    <text evidence="1">The sequence shown here is derived from an EMBL/GenBank/DDBJ whole genome shotgun (WGS) entry which is preliminary data.</text>
</comment>
<dbReference type="EMBL" id="JAUSUF010000012">
    <property type="protein sequence ID" value="MDQ0150696.1"/>
    <property type="molecule type" value="Genomic_DNA"/>
</dbReference>